<keyword evidence="1" id="KW-0723">Serine/threonine-protein kinase</keyword>
<dbReference type="EMBL" id="BGPR01001831">
    <property type="protein sequence ID" value="GBM62725.1"/>
    <property type="molecule type" value="Genomic_DNA"/>
</dbReference>
<accession>A0A4Y2HBQ1</accession>
<keyword evidence="9" id="KW-1185">Reference proteome</keyword>
<evidence type="ECO:0000256" key="2">
    <source>
        <dbReference type="ARBA" id="ARBA00022679"/>
    </source>
</evidence>
<keyword evidence="8" id="KW-0238">DNA-binding</keyword>
<feature type="compositionally biased region" description="Polar residues" evidence="6">
    <location>
        <begin position="346"/>
        <end position="374"/>
    </location>
</feature>
<evidence type="ECO:0000256" key="3">
    <source>
        <dbReference type="ARBA" id="ARBA00022741"/>
    </source>
</evidence>
<dbReference type="InterPro" id="IPR050494">
    <property type="entry name" value="Ser_Thr_dual-spec_kinase"/>
</dbReference>
<dbReference type="GO" id="GO:0005737">
    <property type="term" value="C:cytoplasm"/>
    <property type="evidence" value="ECO:0007669"/>
    <property type="project" value="TreeGrafter"/>
</dbReference>
<feature type="domain" description="Protein kinase" evidence="7">
    <location>
        <begin position="18"/>
        <end position="320"/>
    </location>
</feature>
<dbReference type="GO" id="GO:0004674">
    <property type="term" value="F:protein serine/threonine kinase activity"/>
    <property type="evidence" value="ECO:0007669"/>
    <property type="project" value="UniProtKB-KW"/>
</dbReference>
<comment type="caution">
    <text evidence="8">The sequence shown here is derived from an EMBL/GenBank/DDBJ whole genome shotgun (WGS) entry which is preliminary data.</text>
</comment>
<name>A0A4Y2HBQ1_ARAVE</name>
<dbReference type="Proteomes" id="UP000499080">
    <property type="component" value="Unassembled WGS sequence"/>
</dbReference>
<dbReference type="SMART" id="SM00220">
    <property type="entry name" value="S_TKc"/>
    <property type="match status" value="1"/>
</dbReference>
<dbReference type="GO" id="GO:0005524">
    <property type="term" value="F:ATP binding"/>
    <property type="evidence" value="ECO:0007669"/>
    <property type="project" value="UniProtKB-KW"/>
</dbReference>
<dbReference type="PROSITE" id="PS50011">
    <property type="entry name" value="PROTEIN_KINASE_DOM"/>
    <property type="match status" value="1"/>
</dbReference>
<dbReference type="SUPFAM" id="SSF56112">
    <property type="entry name" value="Protein kinase-like (PK-like)"/>
    <property type="match status" value="1"/>
</dbReference>
<protein>
    <submittedName>
        <fullName evidence="8">Homeodomain-interacting protein kinase 1</fullName>
    </submittedName>
</protein>
<dbReference type="OrthoDB" id="5979581at2759"/>
<gene>
    <name evidence="8" type="primary">hpk-1</name>
    <name evidence="8" type="ORF">AVEN_76105_1</name>
</gene>
<feature type="region of interest" description="Disordered" evidence="6">
    <location>
        <begin position="335"/>
        <end position="374"/>
    </location>
</feature>
<evidence type="ECO:0000313" key="8">
    <source>
        <dbReference type="EMBL" id="GBM62725.1"/>
    </source>
</evidence>
<dbReference type="PANTHER" id="PTHR24058">
    <property type="entry name" value="DUAL SPECIFICITY PROTEIN KINASE"/>
    <property type="match status" value="1"/>
</dbReference>
<evidence type="ECO:0000256" key="4">
    <source>
        <dbReference type="ARBA" id="ARBA00022777"/>
    </source>
</evidence>
<dbReference type="InterPro" id="IPR011009">
    <property type="entry name" value="Kinase-like_dom_sf"/>
</dbReference>
<evidence type="ECO:0000256" key="5">
    <source>
        <dbReference type="ARBA" id="ARBA00022840"/>
    </source>
</evidence>
<dbReference type="InterPro" id="IPR000719">
    <property type="entry name" value="Prot_kinase_dom"/>
</dbReference>
<keyword evidence="2" id="KW-0808">Transferase</keyword>
<dbReference type="PROSITE" id="PS00108">
    <property type="entry name" value="PROTEIN_KINASE_ST"/>
    <property type="match status" value="1"/>
</dbReference>
<dbReference type="GO" id="GO:0005634">
    <property type="term" value="C:nucleus"/>
    <property type="evidence" value="ECO:0007669"/>
    <property type="project" value="TreeGrafter"/>
</dbReference>
<dbReference type="Gene3D" id="3.30.200.20">
    <property type="entry name" value="Phosphorylase Kinase, domain 1"/>
    <property type="match status" value="1"/>
</dbReference>
<dbReference type="GO" id="GO:0004713">
    <property type="term" value="F:protein tyrosine kinase activity"/>
    <property type="evidence" value="ECO:0007669"/>
    <property type="project" value="TreeGrafter"/>
</dbReference>
<proteinExistence type="predicted"/>
<evidence type="ECO:0000256" key="1">
    <source>
        <dbReference type="ARBA" id="ARBA00022527"/>
    </source>
</evidence>
<dbReference type="PANTHER" id="PTHR24058:SF17">
    <property type="entry name" value="HOMEODOMAIN INTERACTING PROTEIN KINASE, ISOFORM D"/>
    <property type="match status" value="1"/>
</dbReference>
<dbReference type="Gene3D" id="1.10.510.10">
    <property type="entry name" value="Transferase(Phosphotransferase) domain 1"/>
    <property type="match status" value="1"/>
</dbReference>
<keyword evidence="5" id="KW-0067">ATP-binding</keyword>
<evidence type="ECO:0000256" key="6">
    <source>
        <dbReference type="SAM" id="MobiDB-lite"/>
    </source>
</evidence>
<reference evidence="8 9" key="1">
    <citation type="journal article" date="2019" name="Sci. Rep.">
        <title>Orb-weaving spider Araneus ventricosus genome elucidates the spidroin gene catalogue.</title>
        <authorList>
            <person name="Kono N."/>
            <person name="Nakamura H."/>
            <person name="Ohtoshi R."/>
            <person name="Moran D.A.P."/>
            <person name="Shinohara A."/>
            <person name="Yoshida Y."/>
            <person name="Fujiwara M."/>
            <person name="Mori M."/>
            <person name="Tomita M."/>
            <person name="Arakawa K."/>
        </authorList>
    </citation>
    <scope>NUCLEOTIDE SEQUENCE [LARGE SCALE GENOMIC DNA]</scope>
</reference>
<dbReference type="AlphaFoldDB" id="A0A4Y2HBQ1"/>
<sequence>MKNFQPFQIASRDPRLTYDVLEYISEGSFGKVYKAKASGTPVALKMLKGEEVEDDVLREQHILETLQLSPMKDFFIHLKKSFKYEESYIQIYEYMDMDLHTYMQEYAIFPTKDARKLLHQLLLALNQLKDYGIIHADLKPENIMVNNNMALKVIDFGASHYAKKVWNHTQIVTLPYRAPEIILGAGYNEAIDMWAFGCIAAKMLINRTLYPGRSDFEMLAMIKQTHGDYPQRLLQSAKQRKVFFDLEGSDYILKDPAKFGYRIRDVGITLLEIASVTENVKFSSEGMRRRLELSDVVGCCLELDPTIRMQPADALESKFFAEKQWNDKDIISDRRPIANGKVPQSPKCTLQTPSAVSQTPTTGFRSRSPVIFSQ</sequence>
<dbReference type="GO" id="GO:0003677">
    <property type="term" value="F:DNA binding"/>
    <property type="evidence" value="ECO:0007669"/>
    <property type="project" value="UniProtKB-KW"/>
</dbReference>
<organism evidence="8 9">
    <name type="scientific">Araneus ventricosus</name>
    <name type="common">Orbweaver spider</name>
    <name type="synonym">Epeira ventricosa</name>
    <dbReference type="NCBI Taxonomy" id="182803"/>
    <lineage>
        <taxon>Eukaryota</taxon>
        <taxon>Metazoa</taxon>
        <taxon>Ecdysozoa</taxon>
        <taxon>Arthropoda</taxon>
        <taxon>Chelicerata</taxon>
        <taxon>Arachnida</taxon>
        <taxon>Araneae</taxon>
        <taxon>Araneomorphae</taxon>
        <taxon>Entelegynae</taxon>
        <taxon>Araneoidea</taxon>
        <taxon>Araneidae</taxon>
        <taxon>Araneus</taxon>
    </lineage>
</organism>
<keyword evidence="3" id="KW-0547">Nucleotide-binding</keyword>
<evidence type="ECO:0000259" key="7">
    <source>
        <dbReference type="PROSITE" id="PS50011"/>
    </source>
</evidence>
<evidence type="ECO:0000313" key="9">
    <source>
        <dbReference type="Proteomes" id="UP000499080"/>
    </source>
</evidence>
<dbReference type="InterPro" id="IPR008271">
    <property type="entry name" value="Ser/Thr_kinase_AS"/>
</dbReference>
<dbReference type="Pfam" id="PF00069">
    <property type="entry name" value="Pkinase"/>
    <property type="match status" value="1"/>
</dbReference>
<keyword evidence="4 8" id="KW-0418">Kinase</keyword>
<keyword evidence="8" id="KW-0371">Homeobox</keyword>